<gene>
    <name evidence="1" type="ORF">SEVIR_8G079300v2</name>
</gene>
<evidence type="ECO:0000313" key="1">
    <source>
        <dbReference type="EMBL" id="TKV99976.1"/>
    </source>
</evidence>
<dbReference type="Gramene" id="TKV99976">
    <property type="protein sequence ID" value="TKV99976"/>
    <property type="gene ID" value="SEVIR_8G079300v2"/>
</dbReference>
<dbReference type="AlphaFoldDB" id="A0A4U6TQY8"/>
<dbReference type="Proteomes" id="UP000298652">
    <property type="component" value="Chromosome 8"/>
</dbReference>
<sequence>MTTQGPQKWGWGGAILVAQGLELHPSGSIACPPHTTIDQGNWKIAALRRLVLHRVTNRTTIVPSGFPVVIGNWVSQPQMASSWPLLCRSPWVIDARWAYAADNTTAEG</sequence>
<name>A0A4U6TQY8_SETVI</name>
<proteinExistence type="predicted"/>
<dbReference type="EMBL" id="CM016559">
    <property type="protein sequence ID" value="TKV99976.1"/>
    <property type="molecule type" value="Genomic_DNA"/>
</dbReference>
<reference evidence="1" key="1">
    <citation type="submission" date="2019-03" db="EMBL/GenBank/DDBJ databases">
        <title>WGS assembly of Setaria viridis.</title>
        <authorList>
            <person name="Huang P."/>
            <person name="Jenkins J."/>
            <person name="Grimwood J."/>
            <person name="Barry K."/>
            <person name="Healey A."/>
            <person name="Mamidi S."/>
            <person name="Sreedasyam A."/>
            <person name="Shu S."/>
            <person name="Feldman M."/>
            <person name="Wu J."/>
            <person name="Yu Y."/>
            <person name="Chen C."/>
            <person name="Johnson J."/>
            <person name="Rokhsar D."/>
            <person name="Baxter I."/>
            <person name="Schmutz J."/>
            <person name="Brutnell T."/>
            <person name="Kellogg E."/>
        </authorList>
    </citation>
    <scope>NUCLEOTIDE SEQUENCE [LARGE SCALE GENOMIC DNA]</scope>
</reference>
<keyword evidence="2" id="KW-1185">Reference proteome</keyword>
<evidence type="ECO:0000313" key="2">
    <source>
        <dbReference type="Proteomes" id="UP000298652"/>
    </source>
</evidence>
<protein>
    <submittedName>
        <fullName evidence="1">Uncharacterized protein</fullName>
    </submittedName>
</protein>
<organism evidence="1 2">
    <name type="scientific">Setaria viridis</name>
    <name type="common">Green bristlegrass</name>
    <name type="synonym">Setaria italica subsp. viridis</name>
    <dbReference type="NCBI Taxonomy" id="4556"/>
    <lineage>
        <taxon>Eukaryota</taxon>
        <taxon>Viridiplantae</taxon>
        <taxon>Streptophyta</taxon>
        <taxon>Embryophyta</taxon>
        <taxon>Tracheophyta</taxon>
        <taxon>Spermatophyta</taxon>
        <taxon>Magnoliopsida</taxon>
        <taxon>Liliopsida</taxon>
        <taxon>Poales</taxon>
        <taxon>Poaceae</taxon>
        <taxon>PACMAD clade</taxon>
        <taxon>Panicoideae</taxon>
        <taxon>Panicodae</taxon>
        <taxon>Paniceae</taxon>
        <taxon>Cenchrinae</taxon>
        <taxon>Setaria</taxon>
    </lineage>
</organism>
<accession>A0A4U6TQY8</accession>